<dbReference type="PANTHER" id="PTHR43757:SF2">
    <property type="entry name" value="AMINOMETHYLTRANSFERASE, MITOCHONDRIAL"/>
    <property type="match status" value="1"/>
</dbReference>
<dbReference type="Pfam" id="PF01571">
    <property type="entry name" value="GCV_T"/>
    <property type="match status" value="1"/>
</dbReference>
<dbReference type="InterPro" id="IPR027266">
    <property type="entry name" value="TrmE/GcvT-like"/>
</dbReference>
<feature type="domain" description="FAD dependent oxidoreductase central" evidence="5">
    <location>
        <begin position="409"/>
        <end position="461"/>
    </location>
</feature>
<dbReference type="SUPFAM" id="SSF51905">
    <property type="entry name" value="FAD/NAD(P)-binding domain"/>
    <property type="match status" value="1"/>
</dbReference>
<dbReference type="InterPro" id="IPR029043">
    <property type="entry name" value="GcvT/YgfZ_C"/>
</dbReference>
<dbReference type="SUPFAM" id="SSF103025">
    <property type="entry name" value="Folate-binding domain"/>
    <property type="match status" value="1"/>
</dbReference>
<dbReference type="PANTHER" id="PTHR43757">
    <property type="entry name" value="AMINOMETHYLTRANSFERASE"/>
    <property type="match status" value="1"/>
</dbReference>
<dbReference type="STRING" id="157072.A0A024TDL2"/>
<gene>
    <name evidence="6" type="ORF">H310_13509</name>
</gene>
<comment type="similarity">
    <text evidence="1">Belongs to the GcvT family.</text>
</comment>
<dbReference type="Gene3D" id="3.30.9.10">
    <property type="entry name" value="D-Amino Acid Oxidase, subunit A, domain 2"/>
    <property type="match status" value="1"/>
</dbReference>
<dbReference type="InterPro" id="IPR028896">
    <property type="entry name" value="GcvT/YgfZ/DmdA"/>
</dbReference>
<evidence type="ECO:0008006" key="7">
    <source>
        <dbReference type="Google" id="ProtNLM"/>
    </source>
</evidence>
<dbReference type="InterPro" id="IPR006222">
    <property type="entry name" value="GCVT_N"/>
</dbReference>
<feature type="domain" description="FAD dependent oxidoreductase" evidence="2">
    <location>
        <begin position="39"/>
        <end position="406"/>
    </location>
</feature>
<dbReference type="SUPFAM" id="SSF54373">
    <property type="entry name" value="FAD-linked reductases, C-terminal domain"/>
    <property type="match status" value="1"/>
</dbReference>
<dbReference type="InterPro" id="IPR036188">
    <property type="entry name" value="FAD/NAD-bd_sf"/>
</dbReference>
<name>A0A024TDL2_9STRA</name>
<reference evidence="6" key="1">
    <citation type="submission" date="2013-12" db="EMBL/GenBank/DDBJ databases">
        <title>The Genome Sequence of Aphanomyces invadans NJM9701.</title>
        <authorList>
            <consortium name="The Broad Institute Genomics Platform"/>
            <person name="Russ C."/>
            <person name="Tyler B."/>
            <person name="van West P."/>
            <person name="Dieguez-Uribeondo J."/>
            <person name="Young S.K."/>
            <person name="Zeng Q."/>
            <person name="Gargeya S."/>
            <person name="Fitzgerald M."/>
            <person name="Abouelleil A."/>
            <person name="Alvarado L."/>
            <person name="Chapman S.B."/>
            <person name="Gainer-Dewar J."/>
            <person name="Goldberg J."/>
            <person name="Griggs A."/>
            <person name="Gujja S."/>
            <person name="Hansen M."/>
            <person name="Howarth C."/>
            <person name="Imamovic A."/>
            <person name="Ireland A."/>
            <person name="Larimer J."/>
            <person name="McCowan C."/>
            <person name="Murphy C."/>
            <person name="Pearson M."/>
            <person name="Poon T.W."/>
            <person name="Priest M."/>
            <person name="Roberts A."/>
            <person name="Saif S."/>
            <person name="Shea T."/>
            <person name="Sykes S."/>
            <person name="Wortman J."/>
            <person name="Nusbaum C."/>
            <person name="Birren B."/>
        </authorList>
    </citation>
    <scope>NUCLEOTIDE SEQUENCE [LARGE SCALE GENOMIC DNA]</scope>
    <source>
        <strain evidence="6">NJM9701</strain>
    </source>
</reference>
<dbReference type="GO" id="GO:0005739">
    <property type="term" value="C:mitochondrion"/>
    <property type="evidence" value="ECO:0007669"/>
    <property type="project" value="TreeGrafter"/>
</dbReference>
<organism evidence="6">
    <name type="scientific">Aphanomyces invadans</name>
    <dbReference type="NCBI Taxonomy" id="157072"/>
    <lineage>
        <taxon>Eukaryota</taxon>
        <taxon>Sar</taxon>
        <taxon>Stramenopiles</taxon>
        <taxon>Oomycota</taxon>
        <taxon>Saprolegniomycetes</taxon>
        <taxon>Saprolegniales</taxon>
        <taxon>Verrucalvaceae</taxon>
        <taxon>Aphanomyces</taxon>
    </lineage>
</organism>
<evidence type="ECO:0000259" key="2">
    <source>
        <dbReference type="Pfam" id="PF01266"/>
    </source>
</evidence>
<proteinExistence type="inferred from homology"/>
<dbReference type="OrthoDB" id="498204at2759"/>
<dbReference type="SUPFAM" id="SSF101790">
    <property type="entry name" value="Aminomethyltransferase beta-barrel domain"/>
    <property type="match status" value="1"/>
</dbReference>
<dbReference type="InterPro" id="IPR006076">
    <property type="entry name" value="FAD-dep_OxRdtase"/>
</dbReference>
<dbReference type="InterPro" id="IPR032503">
    <property type="entry name" value="FAO_M"/>
</dbReference>
<dbReference type="Gene3D" id="3.30.1360.120">
    <property type="entry name" value="Probable tRNA modification gtpase trme, domain 1"/>
    <property type="match status" value="1"/>
</dbReference>
<dbReference type="eggNOG" id="KOG2844">
    <property type="taxonomic scope" value="Eukaryota"/>
</dbReference>
<dbReference type="EMBL" id="KI914003">
    <property type="protein sequence ID" value="ETV92099.1"/>
    <property type="molecule type" value="Genomic_DNA"/>
</dbReference>
<feature type="domain" description="Aminomethyltransferase C-terminal" evidence="4">
    <location>
        <begin position="778"/>
        <end position="845"/>
    </location>
</feature>
<dbReference type="Gene3D" id="2.40.30.110">
    <property type="entry name" value="Aminomethyltransferase beta-barrel domains"/>
    <property type="match status" value="1"/>
</dbReference>
<evidence type="ECO:0000259" key="4">
    <source>
        <dbReference type="Pfam" id="PF08669"/>
    </source>
</evidence>
<dbReference type="Pfam" id="PF08669">
    <property type="entry name" value="GCV_T_C"/>
    <property type="match status" value="1"/>
</dbReference>
<evidence type="ECO:0000259" key="3">
    <source>
        <dbReference type="Pfam" id="PF01571"/>
    </source>
</evidence>
<dbReference type="InterPro" id="IPR013977">
    <property type="entry name" value="GcvT_C"/>
</dbReference>
<evidence type="ECO:0000256" key="1">
    <source>
        <dbReference type="ARBA" id="ARBA00008609"/>
    </source>
</evidence>
<dbReference type="Gene3D" id="3.50.50.60">
    <property type="entry name" value="FAD/NAD(P)-binding domain"/>
    <property type="match status" value="1"/>
</dbReference>
<evidence type="ECO:0000313" key="6">
    <source>
        <dbReference type="EMBL" id="ETV92099.1"/>
    </source>
</evidence>
<dbReference type="RefSeq" id="XP_008879261.1">
    <property type="nucleotide sequence ID" value="XM_008881039.1"/>
</dbReference>
<protein>
    <recommendedName>
        <fullName evidence="7">Dimethylglycine dehydrogenase</fullName>
    </recommendedName>
</protein>
<sequence length="864" mass="94214">MWRVSKHVRGIAARCVPRYASSVSSMPSSRTLHAPDKSDVVVIGGGVVGTSIAYHLAKYGAKNVVLLEKTELTAGSTWHAAGLVTYFNPGINLKKFHNYSLNLYKSLETETGQSVGLHTPGSIRICTTPARMDEAKYQQSRQNWHDAFQSIIAPDEIAAKHPLLNMDDILGGIYTTGDGHIDPYSVTMALAQGAKLHGAHICQHLPALELSERSDGTWDVSTANGIIHAKTIVNCTGFWGRELLQGSLNVDLPLVSIEHQYVITNSIPQVTARGAKELPVIRDLEASYYLRQERTGMLVGPYEAGHLMKVRTDWQADGVPSGFGKELFPPDVDRILPHLEAAMHRMPVLADAGIQNVTCGPICYAPDALPLVGPLPHRKLRNVFIANGMSYGIAHGGGCGDYVAKWILHGEPPYDLTEIDPARYGAWTTPAFTAAKARESYGDNNLITHPILDKQAARPTSRLSPLYKTLREHGAQFGLHSGWEVPHWFATTPNEVGHEHSFYRTNSFAPTKRECRAVMDRVGVIDLSSFATFEVHGPGARDFLEHVCSNSIPKVGQSIRICHMCTPAGRVMGELTITALADDAFYVVTGAGSELHDLRWLDAYADRFPDVTIDNTSDSTGVLGLAGPRAAAVLAAIAAPTNGTIPFMKLHTTQIQGVDVRVLGLSFTGEAGYEVHCPLEHIQTVYDAVWRAGQAHGIENVGTFAVNAMRLEKGFRVWGADMNKDTTPLQAGLHRFVQLDKATPFVGQKALQQEARHGSSKTLVHLHVLTDCPAPGHDPLDAWGNEAVWHNGKVVGNTTSGGFGHIVNKSIAFAYVPTSLAVDGNHVQVELVGHKYTAIVHVHPFMETQPTRARKLQKQKIERK</sequence>
<evidence type="ECO:0000259" key="5">
    <source>
        <dbReference type="Pfam" id="PF16350"/>
    </source>
</evidence>
<dbReference type="GeneID" id="20090559"/>
<dbReference type="Gene3D" id="3.30.70.1400">
    <property type="entry name" value="Aminomethyltransferase beta-barrel domains"/>
    <property type="match status" value="1"/>
</dbReference>
<dbReference type="Pfam" id="PF16350">
    <property type="entry name" value="FAO_M"/>
    <property type="match status" value="1"/>
</dbReference>
<accession>A0A024TDL2</accession>
<dbReference type="AlphaFoldDB" id="A0A024TDL2"/>
<dbReference type="Pfam" id="PF01266">
    <property type="entry name" value="DAO"/>
    <property type="match status" value="1"/>
</dbReference>
<dbReference type="VEuPathDB" id="FungiDB:H310_13509"/>
<feature type="domain" description="GCVT N-terminal" evidence="3">
    <location>
        <begin position="466"/>
        <end position="741"/>
    </location>
</feature>